<reference evidence="1" key="1">
    <citation type="submission" date="2014-11" db="EMBL/GenBank/DDBJ databases">
        <authorList>
            <person name="Amaro Gonzalez C."/>
        </authorList>
    </citation>
    <scope>NUCLEOTIDE SEQUENCE</scope>
</reference>
<dbReference type="EMBL" id="GBXM01056841">
    <property type="protein sequence ID" value="JAH51736.1"/>
    <property type="molecule type" value="Transcribed_RNA"/>
</dbReference>
<organism evidence="1">
    <name type="scientific">Anguilla anguilla</name>
    <name type="common">European freshwater eel</name>
    <name type="synonym">Muraena anguilla</name>
    <dbReference type="NCBI Taxonomy" id="7936"/>
    <lineage>
        <taxon>Eukaryota</taxon>
        <taxon>Metazoa</taxon>
        <taxon>Chordata</taxon>
        <taxon>Craniata</taxon>
        <taxon>Vertebrata</taxon>
        <taxon>Euteleostomi</taxon>
        <taxon>Actinopterygii</taxon>
        <taxon>Neopterygii</taxon>
        <taxon>Teleostei</taxon>
        <taxon>Anguilliformes</taxon>
        <taxon>Anguillidae</taxon>
        <taxon>Anguilla</taxon>
    </lineage>
</organism>
<sequence>MLIVSFSREFKGQFKTKCNKSNNSLSKQCVCYLLKTML</sequence>
<proteinExistence type="predicted"/>
<name>A0A0E9TDT7_ANGAN</name>
<evidence type="ECO:0000313" key="1">
    <source>
        <dbReference type="EMBL" id="JAH51736.1"/>
    </source>
</evidence>
<dbReference type="AlphaFoldDB" id="A0A0E9TDT7"/>
<protein>
    <submittedName>
        <fullName evidence="1">Uncharacterized protein</fullName>
    </submittedName>
</protein>
<reference evidence="1" key="2">
    <citation type="journal article" date="2015" name="Fish Shellfish Immunol.">
        <title>Early steps in the European eel (Anguilla anguilla)-Vibrio vulnificus interaction in the gills: Role of the RtxA13 toxin.</title>
        <authorList>
            <person name="Callol A."/>
            <person name="Pajuelo D."/>
            <person name="Ebbesson L."/>
            <person name="Teles M."/>
            <person name="MacKenzie S."/>
            <person name="Amaro C."/>
        </authorList>
    </citation>
    <scope>NUCLEOTIDE SEQUENCE</scope>
</reference>
<accession>A0A0E9TDT7</accession>